<dbReference type="PANTHER" id="PTHR15138">
    <property type="entry name" value="TRANSCRIPTION INITIATION FACTOR TFIID SUBUNIT 4"/>
    <property type="match status" value="1"/>
</dbReference>
<dbReference type="GO" id="GO:0006367">
    <property type="term" value="P:transcription initiation at RNA polymerase II promoter"/>
    <property type="evidence" value="ECO:0007669"/>
    <property type="project" value="TreeGrafter"/>
</dbReference>
<feature type="region of interest" description="Disordered" evidence="9">
    <location>
        <begin position="335"/>
        <end position="358"/>
    </location>
</feature>
<gene>
    <name evidence="11" type="ORF">TAPDE_003721</name>
</gene>
<dbReference type="GO" id="GO:0016251">
    <property type="term" value="F:RNA polymerase II general transcription initiation factor activity"/>
    <property type="evidence" value="ECO:0007669"/>
    <property type="project" value="TreeGrafter"/>
</dbReference>
<evidence type="ECO:0000256" key="1">
    <source>
        <dbReference type="ARBA" id="ARBA00004123"/>
    </source>
</evidence>
<keyword evidence="4" id="KW-0805">Transcription regulation</keyword>
<comment type="similarity">
    <text evidence="2">Belongs to the TAF4 family.</text>
</comment>
<evidence type="ECO:0000256" key="4">
    <source>
        <dbReference type="ARBA" id="ARBA00023015"/>
    </source>
</evidence>
<dbReference type="OrthoDB" id="21060at2759"/>
<evidence type="ECO:0000313" key="12">
    <source>
        <dbReference type="Proteomes" id="UP000013776"/>
    </source>
</evidence>
<keyword evidence="5" id="KW-0804">Transcription</keyword>
<dbReference type="Pfam" id="PF05236">
    <property type="entry name" value="TAF4"/>
    <property type="match status" value="1"/>
</dbReference>
<keyword evidence="12" id="KW-1185">Reference proteome</keyword>
<comment type="function">
    <text evidence="7">Functions as a component of the DNA-binding general transcription factor complex TFIID. Binding of TFIID to a promoter (with or without TATA element) is the initial step in pre-initiation complex (PIC) formation. TFIID plays a key role in the regulation of gene expression by RNA polymerase II through different activities such as transcription activator interaction, core promoter recognition and selectivity, TFIIA and TFIIB interaction, chromatin modification (histone acetylation by TAF1), facilitation of DNA opening and initiation of transcription.</text>
</comment>
<dbReference type="STRING" id="1097556.R4XJG3"/>
<reference evidence="11 12" key="1">
    <citation type="journal article" date="2013" name="MBio">
        <title>Genome sequencing of the plant pathogen Taphrina deformans, the causal agent of peach leaf curl.</title>
        <authorList>
            <person name="Cisse O.H."/>
            <person name="Almeida J.M.G.C.F."/>
            <person name="Fonseca A."/>
            <person name="Kumar A.A."/>
            <person name="Salojaervi J."/>
            <person name="Overmyer K."/>
            <person name="Hauser P.M."/>
            <person name="Pagni M."/>
        </authorList>
    </citation>
    <scope>NUCLEOTIDE SEQUENCE [LARGE SCALE GENOMIC DNA]</scope>
    <source>
        <strain evidence="12">PYCC 5710 / ATCC 11124 / CBS 356.35 / IMI 108563 / JCM 9778 / NBRC 8474</strain>
    </source>
</reference>
<dbReference type="VEuPathDB" id="FungiDB:TAPDE_003721"/>
<accession>R4XJG3</accession>
<name>R4XJG3_TAPDE</name>
<dbReference type="Proteomes" id="UP000013776">
    <property type="component" value="Unassembled WGS sequence"/>
</dbReference>
<dbReference type="CDD" id="cd08045">
    <property type="entry name" value="HFD_TAF4"/>
    <property type="match status" value="1"/>
</dbReference>
<dbReference type="AlphaFoldDB" id="R4XJG3"/>
<evidence type="ECO:0000259" key="10">
    <source>
        <dbReference type="Pfam" id="PF05236"/>
    </source>
</evidence>
<evidence type="ECO:0000256" key="8">
    <source>
        <dbReference type="ARBA" id="ARBA00031747"/>
    </source>
</evidence>
<dbReference type="InterPro" id="IPR045144">
    <property type="entry name" value="TAF4"/>
</dbReference>
<protein>
    <recommendedName>
        <fullName evidence="3">Transcription initiation factor TFIID subunit 4</fullName>
    </recommendedName>
    <alternativeName>
        <fullName evidence="8">TBP-associated factor 4</fullName>
    </alternativeName>
</protein>
<keyword evidence="6" id="KW-0539">Nucleus</keyword>
<evidence type="ECO:0000256" key="9">
    <source>
        <dbReference type="SAM" id="MobiDB-lite"/>
    </source>
</evidence>
<dbReference type="EMBL" id="CAHR02000153">
    <property type="protein sequence ID" value="CCG83490.1"/>
    <property type="molecule type" value="Genomic_DNA"/>
</dbReference>
<evidence type="ECO:0000256" key="6">
    <source>
        <dbReference type="ARBA" id="ARBA00023242"/>
    </source>
</evidence>
<comment type="caution">
    <text evidence="11">The sequence shown here is derived from an EMBL/GenBank/DDBJ whole genome shotgun (WGS) entry which is preliminary data.</text>
</comment>
<dbReference type="InterPro" id="IPR007900">
    <property type="entry name" value="TAF4_C"/>
</dbReference>
<proteinExistence type="inferred from homology"/>
<evidence type="ECO:0000256" key="7">
    <source>
        <dbReference type="ARBA" id="ARBA00025346"/>
    </source>
</evidence>
<feature type="compositionally biased region" description="Low complexity" evidence="9">
    <location>
        <begin position="96"/>
        <end position="109"/>
    </location>
</feature>
<comment type="subcellular location">
    <subcellularLocation>
        <location evidence="1">Nucleus</location>
    </subcellularLocation>
</comment>
<feature type="compositionally biased region" description="Polar residues" evidence="9">
    <location>
        <begin position="126"/>
        <end position="141"/>
    </location>
</feature>
<dbReference type="GO" id="GO:0003677">
    <property type="term" value="F:DNA binding"/>
    <property type="evidence" value="ECO:0007669"/>
    <property type="project" value="TreeGrafter"/>
</dbReference>
<feature type="compositionally biased region" description="Polar residues" evidence="9">
    <location>
        <begin position="13"/>
        <end position="25"/>
    </location>
</feature>
<dbReference type="eggNOG" id="KOG2341">
    <property type="taxonomic scope" value="Eukaryota"/>
</dbReference>
<feature type="compositionally biased region" description="Polar residues" evidence="9">
    <location>
        <begin position="32"/>
        <end position="95"/>
    </location>
</feature>
<feature type="compositionally biased region" description="Basic and acidic residues" evidence="9">
    <location>
        <begin position="335"/>
        <end position="345"/>
    </location>
</feature>
<evidence type="ECO:0000256" key="2">
    <source>
        <dbReference type="ARBA" id="ARBA00006178"/>
    </source>
</evidence>
<evidence type="ECO:0000313" key="11">
    <source>
        <dbReference type="EMBL" id="CCG83490.1"/>
    </source>
</evidence>
<feature type="domain" description="Transcription initiation factor TFIID component TAF4 C-terminal" evidence="10">
    <location>
        <begin position="192"/>
        <end position="440"/>
    </location>
</feature>
<dbReference type="GO" id="GO:0005669">
    <property type="term" value="C:transcription factor TFIID complex"/>
    <property type="evidence" value="ECO:0007669"/>
    <property type="project" value="InterPro"/>
</dbReference>
<organism evidence="11 12">
    <name type="scientific">Taphrina deformans (strain PYCC 5710 / ATCC 11124 / CBS 356.35 / IMI 108563 / JCM 9778 / NBRC 8474)</name>
    <name type="common">Peach leaf curl fungus</name>
    <name type="synonym">Lalaria deformans</name>
    <dbReference type="NCBI Taxonomy" id="1097556"/>
    <lineage>
        <taxon>Eukaryota</taxon>
        <taxon>Fungi</taxon>
        <taxon>Dikarya</taxon>
        <taxon>Ascomycota</taxon>
        <taxon>Taphrinomycotina</taxon>
        <taxon>Taphrinomycetes</taxon>
        <taxon>Taphrinales</taxon>
        <taxon>Taphrinaceae</taxon>
        <taxon>Taphrina</taxon>
    </lineage>
</organism>
<evidence type="ECO:0000256" key="3">
    <source>
        <dbReference type="ARBA" id="ARBA00017306"/>
    </source>
</evidence>
<feature type="region of interest" description="Disordered" evidence="9">
    <location>
        <begin position="1"/>
        <end position="194"/>
    </location>
</feature>
<evidence type="ECO:0000256" key="5">
    <source>
        <dbReference type="ARBA" id="ARBA00023163"/>
    </source>
</evidence>
<sequence>MSDGENGLVMPSNEAQAVVPQTSKISPVMSPLTINTDQGSNLQSTIQHGSNDSNGLEAPNSQTETARSQPLQAQAQANQVHSFPQASQIYQTSSHPQQAQQPLQPQSTLPLPPFPQGQASPLVGSPLSTTHQNPPSNLQYKRTSEDVLSSGAKRTKMEGPLTPGLMGPPIAMGPPGTYQKKKDDGLDEGDPNDVFGGAGINLQDEERNMTAFEVPRNNTIPQQYLQIQQQHVNGDRARKSDFLHAGALEYFINRKLSESGLHKFDPEIYSLMSLAVKDRLSGLLGQMIVLAKHRCAPPPANGQPIDDVGRILKGISLIEAQDEERRRTIAAARRLEEETKRREAEDASSASKKKPGMAKTLTEQAIARNANATAQMMLNQSGGKKYSWMTGAPNTSQLPRRNTVQAANGIQPNVFKSGSEEHGNLITLKDFIGALELEGEDIIGRGGKALLKAYTQLKD</sequence>
<dbReference type="PANTHER" id="PTHR15138:SF14">
    <property type="entry name" value="TRANSCRIPTION INITIATION FACTOR TFIID SUBUNIT 4"/>
    <property type="match status" value="1"/>
</dbReference>